<name>A0A0G3GMS5_9CORY</name>
<evidence type="ECO:0000256" key="1">
    <source>
        <dbReference type="ARBA" id="ARBA00007074"/>
    </source>
</evidence>
<dbReference type="GO" id="GO:0008234">
    <property type="term" value="F:cysteine-type peptidase activity"/>
    <property type="evidence" value="ECO:0007669"/>
    <property type="project" value="UniProtKB-KW"/>
</dbReference>
<dbReference type="STRING" id="1050174.CEPID_02795"/>
<dbReference type="PANTHER" id="PTHR47359:SF3">
    <property type="entry name" value="NLP_P60 DOMAIN-CONTAINING PROTEIN-RELATED"/>
    <property type="match status" value="1"/>
</dbReference>
<evidence type="ECO:0000256" key="2">
    <source>
        <dbReference type="ARBA" id="ARBA00022670"/>
    </source>
</evidence>
<dbReference type="PROSITE" id="PS51935">
    <property type="entry name" value="NLPC_P60"/>
    <property type="match status" value="1"/>
</dbReference>
<evidence type="ECO:0000256" key="4">
    <source>
        <dbReference type="ARBA" id="ARBA00022807"/>
    </source>
</evidence>
<organism evidence="6 7">
    <name type="scientific">Corynebacterium epidermidicanis</name>
    <dbReference type="NCBI Taxonomy" id="1050174"/>
    <lineage>
        <taxon>Bacteria</taxon>
        <taxon>Bacillati</taxon>
        <taxon>Actinomycetota</taxon>
        <taxon>Actinomycetes</taxon>
        <taxon>Mycobacteriales</taxon>
        <taxon>Corynebacteriaceae</taxon>
        <taxon>Corynebacterium</taxon>
    </lineage>
</organism>
<dbReference type="OrthoDB" id="5177647at2"/>
<dbReference type="KEGG" id="cei:CEPID_02795"/>
<gene>
    <name evidence="6" type="ORF">CEPID_02795</name>
</gene>
<keyword evidence="4" id="KW-0788">Thiol protease</keyword>
<reference evidence="6 7" key="1">
    <citation type="submission" date="2015-05" db="EMBL/GenBank/DDBJ databases">
        <title>Complete genome sequence of Corynebacterium epidermidicanis DSM 45586, isolated from the skin of a dog suffering from pruritus.</title>
        <authorList>
            <person name="Ruckert C."/>
            <person name="Albersmeier A."/>
            <person name="Winkler A."/>
            <person name="Tauch A."/>
        </authorList>
    </citation>
    <scope>NUCLEOTIDE SEQUENCE [LARGE SCALE GENOMIC DNA]</scope>
    <source>
        <strain evidence="6 7">DSM 45586</strain>
    </source>
</reference>
<dbReference type="SUPFAM" id="SSF54001">
    <property type="entry name" value="Cysteine proteinases"/>
    <property type="match status" value="1"/>
</dbReference>
<dbReference type="Pfam" id="PF00877">
    <property type="entry name" value="NLPC_P60"/>
    <property type="match status" value="1"/>
</dbReference>
<dbReference type="Proteomes" id="UP000035368">
    <property type="component" value="Chromosome"/>
</dbReference>
<protein>
    <submittedName>
        <fullName evidence="6">Cell wall-associated hydrolase, invasion-associated protein</fullName>
    </submittedName>
</protein>
<keyword evidence="3 6" id="KW-0378">Hydrolase</keyword>
<dbReference type="EMBL" id="CP011541">
    <property type="protein sequence ID" value="AKK02439.1"/>
    <property type="molecule type" value="Genomic_DNA"/>
</dbReference>
<keyword evidence="7" id="KW-1185">Reference proteome</keyword>
<dbReference type="InterPro" id="IPR051794">
    <property type="entry name" value="PG_Endopeptidase_C40"/>
</dbReference>
<feature type="domain" description="NlpC/P60" evidence="5">
    <location>
        <begin position="178"/>
        <end position="292"/>
    </location>
</feature>
<evidence type="ECO:0000313" key="7">
    <source>
        <dbReference type="Proteomes" id="UP000035368"/>
    </source>
</evidence>
<dbReference type="PATRIC" id="fig|1050174.4.peg.567"/>
<evidence type="ECO:0000259" key="5">
    <source>
        <dbReference type="PROSITE" id="PS51935"/>
    </source>
</evidence>
<proteinExistence type="inferred from homology"/>
<comment type="similarity">
    <text evidence="1">Belongs to the peptidase C40 family.</text>
</comment>
<dbReference type="GO" id="GO:0006508">
    <property type="term" value="P:proteolysis"/>
    <property type="evidence" value="ECO:0007669"/>
    <property type="project" value="UniProtKB-KW"/>
</dbReference>
<dbReference type="RefSeq" id="WP_047239648.1">
    <property type="nucleotide sequence ID" value="NZ_CP011541.1"/>
</dbReference>
<evidence type="ECO:0000313" key="6">
    <source>
        <dbReference type="EMBL" id="AKK02439.1"/>
    </source>
</evidence>
<dbReference type="InterPro" id="IPR000064">
    <property type="entry name" value="NLP_P60_dom"/>
</dbReference>
<sequence>MIDLVNCLQEIEKLLPIVPQLIGHIPELHAAAELASAVGANPAKLHDAHQLLTLAHRQLLEVVTTATPIVSAAAFDLVAIGQEFLVDAGKLLPRLLSPIPGDAAIAFAQLLALPGIAIAKAGERLTQLAKELEPATTRANDVALAPIPELPAEIPPAAPAPTPAMSTVSLSTSESGSTAAGEAAVAAAKSQIGVPYVWGGTTPGAGFDCSGLTQWAWRQAGIELPRLAQEQTVGRPVAYEDLQAGDLLVWDGHVAMYDGAGSIVEAGDPISVNPIRTTNMGMAFKGYYRPTG</sequence>
<keyword evidence="2" id="KW-0645">Protease</keyword>
<accession>A0A0G3GMS5</accession>
<dbReference type="InterPro" id="IPR038765">
    <property type="entry name" value="Papain-like_cys_pep_sf"/>
</dbReference>
<dbReference type="PANTHER" id="PTHR47359">
    <property type="entry name" value="PEPTIDOGLYCAN DL-ENDOPEPTIDASE CWLO"/>
    <property type="match status" value="1"/>
</dbReference>
<dbReference type="Gene3D" id="3.90.1720.10">
    <property type="entry name" value="endopeptidase domain like (from Nostoc punctiforme)"/>
    <property type="match status" value="1"/>
</dbReference>
<evidence type="ECO:0000256" key="3">
    <source>
        <dbReference type="ARBA" id="ARBA00022801"/>
    </source>
</evidence>
<dbReference type="AlphaFoldDB" id="A0A0G3GMS5"/>